<keyword evidence="2" id="KW-1185">Reference proteome</keyword>
<protein>
    <submittedName>
        <fullName evidence="1">Uncharacterized protein</fullName>
    </submittedName>
</protein>
<evidence type="ECO:0000313" key="1">
    <source>
        <dbReference type="EMBL" id="EME44356.1"/>
    </source>
</evidence>
<evidence type="ECO:0000313" key="2">
    <source>
        <dbReference type="Proteomes" id="UP000016933"/>
    </source>
</evidence>
<reference evidence="2" key="1">
    <citation type="journal article" date="2012" name="PLoS Genet.">
        <title>The genomes of the fungal plant pathogens Cladosporium fulvum and Dothistroma septosporum reveal adaptation to different hosts and lifestyles but also signatures of common ancestry.</title>
        <authorList>
            <person name="de Wit P.J.G.M."/>
            <person name="van der Burgt A."/>
            <person name="Oekmen B."/>
            <person name="Stergiopoulos I."/>
            <person name="Abd-Elsalam K.A."/>
            <person name="Aerts A.L."/>
            <person name="Bahkali A.H."/>
            <person name="Beenen H.G."/>
            <person name="Chettri P."/>
            <person name="Cox M.P."/>
            <person name="Datema E."/>
            <person name="de Vries R.P."/>
            <person name="Dhillon B."/>
            <person name="Ganley A.R."/>
            <person name="Griffiths S.A."/>
            <person name="Guo Y."/>
            <person name="Hamelin R.C."/>
            <person name="Henrissat B."/>
            <person name="Kabir M.S."/>
            <person name="Jashni M.K."/>
            <person name="Kema G."/>
            <person name="Klaubauf S."/>
            <person name="Lapidus A."/>
            <person name="Levasseur A."/>
            <person name="Lindquist E."/>
            <person name="Mehrabi R."/>
            <person name="Ohm R.A."/>
            <person name="Owen T.J."/>
            <person name="Salamov A."/>
            <person name="Schwelm A."/>
            <person name="Schijlen E."/>
            <person name="Sun H."/>
            <person name="van den Burg H.A."/>
            <person name="van Ham R.C.H.J."/>
            <person name="Zhang S."/>
            <person name="Goodwin S.B."/>
            <person name="Grigoriev I.V."/>
            <person name="Collemare J."/>
            <person name="Bradshaw R.E."/>
        </authorList>
    </citation>
    <scope>NUCLEOTIDE SEQUENCE [LARGE SCALE GENOMIC DNA]</scope>
    <source>
        <strain evidence="2">NZE10 / CBS 128990</strain>
    </source>
</reference>
<dbReference type="EMBL" id="KB446539">
    <property type="protein sequence ID" value="EME44356.1"/>
    <property type="molecule type" value="Genomic_DNA"/>
</dbReference>
<sequence>MRTCSFAGRSEKRWKREIIVRALKRRDEVCFPDGELLAFLSLSWNSAGLGVSFQLFDGAAMVRRELSSAATTDFDQSAFDVATFVVTGSLAEEVAQLAIRLSVECR</sequence>
<gene>
    <name evidence="1" type="ORF">DOTSEDRAFT_72003</name>
</gene>
<organism evidence="1 2">
    <name type="scientific">Dothistroma septosporum (strain NZE10 / CBS 128990)</name>
    <name type="common">Red band needle blight fungus</name>
    <name type="synonym">Mycosphaerella pini</name>
    <dbReference type="NCBI Taxonomy" id="675120"/>
    <lineage>
        <taxon>Eukaryota</taxon>
        <taxon>Fungi</taxon>
        <taxon>Dikarya</taxon>
        <taxon>Ascomycota</taxon>
        <taxon>Pezizomycotina</taxon>
        <taxon>Dothideomycetes</taxon>
        <taxon>Dothideomycetidae</taxon>
        <taxon>Mycosphaerellales</taxon>
        <taxon>Mycosphaerellaceae</taxon>
        <taxon>Dothistroma</taxon>
    </lineage>
</organism>
<dbReference type="Proteomes" id="UP000016933">
    <property type="component" value="Unassembled WGS sequence"/>
</dbReference>
<reference evidence="1 2" key="2">
    <citation type="journal article" date="2012" name="PLoS Pathog.">
        <title>Diverse lifestyles and strategies of plant pathogenesis encoded in the genomes of eighteen Dothideomycetes fungi.</title>
        <authorList>
            <person name="Ohm R.A."/>
            <person name="Feau N."/>
            <person name="Henrissat B."/>
            <person name="Schoch C.L."/>
            <person name="Horwitz B.A."/>
            <person name="Barry K.W."/>
            <person name="Condon B.J."/>
            <person name="Copeland A.C."/>
            <person name="Dhillon B."/>
            <person name="Glaser F."/>
            <person name="Hesse C.N."/>
            <person name="Kosti I."/>
            <person name="LaButti K."/>
            <person name="Lindquist E.A."/>
            <person name="Lucas S."/>
            <person name="Salamov A.A."/>
            <person name="Bradshaw R.E."/>
            <person name="Ciuffetti L."/>
            <person name="Hamelin R.C."/>
            <person name="Kema G.H.J."/>
            <person name="Lawrence C."/>
            <person name="Scott J.A."/>
            <person name="Spatafora J.W."/>
            <person name="Turgeon B.G."/>
            <person name="de Wit P.J.G.M."/>
            <person name="Zhong S."/>
            <person name="Goodwin S.B."/>
            <person name="Grigoriev I.V."/>
        </authorList>
    </citation>
    <scope>NUCLEOTIDE SEQUENCE [LARGE SCALE GENOMIC DNA]</scope>
    <source>
        <strain evidence="2">NZE10 / CBS 128990</strain>
    </source>
</reference>
<dbReference type="AlphaFoldDB" id="N1PLY1"/>
<name>N1PLY1_DOTSN</name>
<accession>N1PLY1</accession>
<dbReference type="HOGENOM" id="CLU_2223211_0_0_1"/>
<proteinExistence type="predicted"/>